<accession>A0A2G5DN45</accession>
<reference evidence="1 2" key="1">
    <citation type="submission" date="2017-09" db="EMBL/GenBank/DDBJ databases">
        <title>WGS assembly of Aquilegia coerulea Goldsmith.</title>
        <authorList>
            <person name="Hodges S."/>
            <person name="Kramer E."/>
            <person name="Nordborg M."/>
            <person name="Tomkins J."/>
            <person name="Borevitz J."/>
            <person name="Derieg N."/>
            <person name="Yan J."/>
            <person name="Mihaltcheva S."/>
            <person name="Hayes R.D."/>
            <person name="Rokhsar D."/>
        </authorList>
    </citation>
    <scope>NUCLEOTIDE SEQUENCE [LARGE SCALE GENOMIC DNA]</scope>
    <source>
        <strain evidence="2">cv. Goldsmith</strain>
    </source>
</reference>
<dbReference type="AlphaFoldDB" id="A0A2G5DN45"/>
<proteinExistence type="predicted"/>
<sequence>MTKFASSVSKPLLGLQVIWNVHLDSTTFISTWWNQNSQIIDGYVINKWLSHRFHRCQLVPSYKCVHCSSYL</sequence>
<gene>
    <name evidence="1" type="ORF">AQUCO_01700485v1</name>
</gene>
<protein>
    <submittedName>
        <fullName evidence="1">Uncharacterized protein</fullName>
    </submittedName>
</protein>
<dbReference type="Proteomes" id="UP000230069">
    <property type="component" value="Unassembled WGS sequence"/>
</dbReference>
<evidence type="ECO:0000313" key="2">
    <source>
        <dbReference type="Proteomes" id="UP000230069"/>
    </source>
</evidence>
<dbReference type="OrthoDB" id="626167at2759"/>
<dbReference type="EMBL" id="KZ305034">
    <property type="protein sequence ID" value="PIA44935.1"/>
    <property type="molecule type" value="Genomic_DNA"/>
</dbReference>
<keyword evidence="2" id="KW-1185">Reference proteome</keyword>
<name>A0A2G5DN45_AQUCA</name>
<dbReference type="InParanoid" id="A0A2G5DN45"/>
<evidence type="ECO:0000313" key="1">
    <source>
        <dbReference type="EMBL" id="PIA44935.1"/>
    </source>
</evidence>
<organism evidence="1 2">
    <name type="scientific">Aquilegia coerulea</name>
    <name type="common">Rocky mountain columbine</name>
    <dbReference type="NCBI Taxonomy" id="218851"/>
    <lineage>
        <taxon>Eukaryota</taxon>
        <taxon>Viridiplantae</taxon>
        <taxon>Streptophyta</taxon>
        <taxon>Embryophyta</taxon>
        <taxon>Tracheophyta</taxon>
        <taxon>Spermatophyta</taxon>
        <taxon>Magnoliopsida</taxon>
        <taxon>Ranunculales</taxon>
        <taxon>Ranunculaceae</taxon>
        <taxon>Thalictroideae</taxon>
        <taxon>Aquilegia</taxon>
    </lineage>
</organism>